<keyword evidence="6 8" id="KW-0627">Porphyrin biosynthesis</keyword>
<dbReference type="PANTHER" id="PTHR43013">
    <property type="entry name" value="GLUTAMYL-TRNA REDUCTASE"/>
    <property type="match status" value="1"/>
</dbReference>
<dbReference type="UniPathway" id="UPA00251">
    <property type="reaction ID" value="UER00316"/>
</dbReference>
<comment type="catalytic activity">
    <reaction evidence="7 8 13">
        <text>(S)-4-amino-5-oxopentanoate + tRNA(Glu) + NADP(+) = L-glutamyl-tRNA(Glu) + NADPH + H(+)</text>
        <dbReference type="Rhea" id="RHEA:12344"/>
        <dbReference type="Rhea" id="RHEA-COMP:9663"/>
        <dbReference type="Rhea" id="RHEA-COMP:9680"/>
        <dbReference type="ChEBI" id="CHEBI:15378"/>
        <dbReference type="ChEBI" id="CHEBI:57501"/>
        <dbReference type="ChEBI" id="CHEBI:57783"/>
        <dbReference type="ChEBI" id="CHEBI:58349"/>
        <dbReference type="ChEBI" id="CHEBI:78442"/>
        <dbReference type="ChEBI" id="CHEBI:78520"/>
        <dbReference type="EC" id="1.2.1.70"/>
    </reaction>
</comment>
<evidence type="ECO:0000259" key="16">
    <source>
        <dbReference type="Pfam" id="PF05201"/>
    </source>
</evidence>
<comment type="subunit">
    <text evidence="8">Homodimer.</text>
</comment>
<evidence type="ECO:0000256" key="11">
    <source>
        <dbReference type="PIRSR" id="PIRSR000445-3"/>
    </source>
</evidence>
<keyword evidence="5 8" id="KW-0560">Oxidoreductase</keyword>
<feature type="binding site" evidence="8 10">
    <location>
        <position position="109"/>
    </location>
    <ligand>
        <name>substrate</name>
    </ligand>
</feature>
<evidence type="ECO:0000256" key="2">
    <source>
        <dbReference type="ARBA" id="ARBA00005916"/>
    </source>
</evidence>
<dbReference type="Pfam" id="PF01488">
    <property type="entry name" value="Shikimate_DH"/>
    <property type="match status" value="1"/>
</dbReference>
<evidence type="ECO:0000256" key="1">
    <source>
        <dbReference type="ARBA" id="ARBA00005059"/>
    </source>
</evidence>
<evidence type="ECO:0000256" key="7">
    <source>
        <dbReference type="ARBA" id="ARBA00047464"/>
    </source>
</evidence>
<dbReference type="FunCoup" id="A0A140LB28">
    <property type="interactions" value="326"/>
</dbReference>
<dbReference type="HAMAP" id="MF_00087">
    <property type="entry name" value="Glu_tRNA_reductase"/>
    <property type="match status" value="1"/>
</dbReference>
<evidence type="ECO:0000256" key="4">
    <source>
        <dbReference type="ARBA" id="ARBA00022857"/>
    </source>
</evidence>
<dbReference type="GO" id="GO:0019353">
    <property type="term" value="P:protoporphyrinogen IX biosynthetic process from glutamate"/>
    <property type="evidence" value="ECO:0007669"/>
    <property type="project" value="TreeGrafter"/>
</dbReference>
<feature type="domain" description="Glutamyl-tRNA reductase N-terminal" evidence="16">
    <location>
        <begin position="3"/>
        <end position="144"/>
    </location>
</feature>
<organism evidence="17 18">
    <name type="scientific">Fervidicola ferrireducens</name>
    <dbReference type="NCBI Taxonomy" id="520764"/>
    <lineage>
        <taxon>Bacteria</taxon>
        <taxon>Bacillati</taxon>
        <taxon>Bacillota</taxon>
        <taxon>Clostridia</taxon>
        <taxon>Thermosediminibacterales</taxon>
        <taxon>Thermosediminibacteraceae</taxon>
        <taxon>Fervidicola</taxon>
    </lineage>
</organism>
<name>A0A140LB28_9FIRM</name>
<comment type="similarity">
    <text evidence="2 8 13">Belongs to the glutamyl-tRNA reductase family.</text>
</comment>
<feature type="binding site" evidence="8 10">
    <location>
        <begin position="41"/>
        <end position="44"/>
    </location>
    <ligand>
        <name>substrate</name>
    </ligand>
</feature>
<dbReference type="InterPro" id="IPR036291">
    <property type="entry name" value="NAD(P)-bd_dom_sf"/>
</dbReference>
<dbReference type="Pfam" id="PF05201">
    <property type="entry name" value="GlutR_N"/>
    <property type="match status" value="1"/>
</dbReference>
<dbReference type="STRING" id="520764.AN618_09510"/>
<feature type="binding site" evidence="8 10">
    <location>
        <position position="98"/>
    </location>
    <ligand>
        <name>substrate</name>
    </ligand>
</feature>
<keyword evidence="18" id="KW-1185">Reference proteome</keyword>
<dbReference type="FunFam" id="3.30.460.30:FF:000001">
    <property type="entry name" value="Glutamyl-tRNA reductase"/>
    <property type="match status" value="1"/>
</dbReference>
<dbReference type="InterPro" id="IPR036453">
    <property type="entry name" value="GluRdtase_dimer_dom_sf"/>
</dbReference>
<evidence type="ECO:0000256" key="6">
    <source>
        <dbReference type="ARBA" id="ARBA00023244"/>
    </source>
</evidence>
<dbReference type="EMBL" id="LOED01000008">
    <property type="protein sequence ID" value="KXG77753.1"/>
    <property type="molecule type" value="Genomic_DNA"/>
</dbReference>
<dbReference type="NCBIfam" id="TIGR01035">
    <property type="entry name" value="hemA"/>
    <property type="match status" value="1"/>
</dbReference>
<dbReference type="PATRIC" id="fig|520764.3.peg.986"/>
<feature type="active site" description="Nucleophile" evidence="8 9">
    <location>
        <position position="42"/>
    </location>
</feature>
<evidence type="ECO:0000259" key="15">
    <source>
        <dbReference type="Pfam" id="PF01488"/>
    </source>
</evidence>
<comment type="caution">
    <text evidence="17">The sequence shown here is derived from an EMBL/GenBank/DDBJ whole genome shotgun (WGS) entry which is preliminary data.</text>
</comment>
<dbReference type="PANTHER" id="PTHR43013:SF1">
    <property type="entry name" value="GLUTAMYL-TRNA REDUCTASE"/>
    <property type="match status" value="1"/>
</dbReference>
<protein>
    <recommendedName>
        <fullName evidence="3 8">Glutamyl-tRNA reductase</fullName>
        <shortName evidence="8">GluTR</shortName>
        <ecNumber evidence="3 8">1.2.1.70</ecNumber>
    </recommendedName>
</protein>
<dbReference type="EC" id="1.2.1.70" evidence="3 8"/>
<dbReference type="PROSITE" id="PS00747">
    <property type="entry name" value="GLUTR"/>
    <property type="match status" value="1"/>
</dbReference>
<dbReference type="PIRSF" id="PIRSF000445">
    <property type="entry name" value="4pyrrol_synth_GluRdtase"/>
    <property type="match status" value="1"/>
</dbReference>
<dbReference type="Pfam" id="PF00745">
    <property type="entry name" value="GlutR_dimer"/>
    <property type="match status" value="1"/>
</dbReference>
<comment type="domain">
    <text evidence="8">Possesses an unusual extended V-shaped dimeric structure with each monomer consisting of three distinct domains arranged along a curved 'spinal' alpha-helix. The N-terminal catalytic domain specifically recognizes the glutamate moiety of the substrate. The second domain is the NADPH-binding domain, and the third C-terminal domain is responsible for dimerization.</text>
</comment>
<evidence type="ECO:0000256" key="13">
    <source>
        <dbReference type="RuleBase" id="RU000584"/>
    </source>
</evidence>
<evidence type="ECO:0000313" key="17">
    <source>
        <dbReference type="EMBL" id="KXG77753.1"/>
    </source>
</evidence>
<evidence type="ECO:0000256" key="5">
    <source>
        <dbReference type="ARBA" id="ARBA00023002"/>
    </source>
</evidence>
<feature type="domain" description="Tetrapyrrole biosynthesis glutamyl-tRNA reductase dimerisation" evidence="14">
    <location>
        <begin position="307"/>
        <end position="392"/>
    </location>
</feature>
<keyword evidence="4 8" id="KW-0521">NADP</keyword>
<reference evidence="17 18" key="1">
    <citation type="submission" date="2015-12" db="EMBL/GenBank/DDBJ databases">
        <title>Draft genome sequnece of Fervidicola ferrireducens strain Y170.</title>
        <authorList>
            <person name="Patel B.K."/>
        </authorList>
    </citation>
    <scope>NUCLEOTIDE SEQUENCE [LARGE SCALE GENOMIC DNA]</scope>
    <source>
        <strain evidence="17 18">Y170</strain>
    </source>
</reference>
<evidence type="ECO:0000256" key="3">
    <source>
        <dbReference type="ARBA" id="ARBA00012970"/>
    </source>
</evidence>
<dbReference type="SUPFAM" id="SSF69742">
    <property type="entry name" value="Glutamyl tRNA-reductase catalytic, N-terminal domain"/>
    <property type="match status" value="1"/>
</dbReference>
<feature type="binding site" evidence="8 10">
    <location>
        <begin position="103"/>
        <end position="105"/>
    </location>
    <ligand>
        <name>substrate</name>
    </ligand>
</feature>
<comment type="pathway">
    <text evidence="1 8 13">Porphyrin-containing compound metabolism; protoporphyrin-IX biosynthesis; 5-aminolevulinate from L-glutamyl-tRNA(Glu): step 1/2.</text>
</comment>
<feature type="binding site" evidence="8 11">
    <location>
        <begin position="178"/>
        <end position="183"/>
    </location>
    <ligand>
        <name>NADP(+)</name>
        <dbReference type="ChEBI" id="CHEBI:58349"/>
    </ligand>
</feature>
<comment type="miscellaneous">
    <text evidence="8">During catalysis, the active site Cys acts as a nucleophile attacking the alpha-carbonyl group of tRNA-bound glutamate with the formation of a thioester intermediate between enzyme and glutamate, and the concomitant release of tRNA(Glu). The thioester intermediate is finally reduced by direct hydride transfer from NADPH, to form the product GSA.</text>
</comment>
<dbReference type="AlphaFoldDB" id="A0A140LB28"/>
<feature type="domain" description="Quinate/shikimate 5-dehydrogenase/glutamyl-tRNA reductase" evidence="15">
    <location>
        <begin position="163"/>
        <end position="292"/>
    </location>
</feature>
<proteinExistence type="inferred from homology"/>
<feature type="site" description="Important for activity" evidence="8 12">
    <location>
        <position position="88"/>
    </location>
</feature>
<evidence type="ECO:0000313" key="18">
    <source>
        <dbReference type="Proteomes" id="UP000070427"/>
    </source>
</evidence>
<dbReference type="InterPro" id="IPR015896">
    <property type="entry name" value="4pyrrol_synth_GluRdtase_dimer"/>
</dbReference>
<dbReference type="Gene3D" id="3.40.50.720">
    <property type="entry name" value="NAD(P)-binding Rossmann-like Domain"/>
    <property type="match status" value="1"/>
</dbReference>
<gene>
    <name evidence="8 17" type="primary">hemA</name>
    <name evidence="17" type="ORF">AN618_09510</name>
</gene>
<dbReference type="InParanoid" id="A0A140LB28"/>
<dbReference type="InterPro" id="IPR036343">
    <property type="entry name" value="GluRdtase_N_sf"/>
</dbReference>
<evidence type="ECO:0000256" key="10">
    <source>
        <dbReference type="PIRSR" id="PIRSR000445-2"/>
    </source>
</evidence>
<dbReference type="SUPFAM" id="SSF51735">
    <property type="entry name" value="NAD(P)-binding Rossmann-fold domains"/>
    <property type="match status" value="1"/>
</dbReference>
<dbReference type="InterPro" id="IPR000343">
    <property type="entry name" value="4pyrrol_synth_GluRdtase"/>
</dbReference>
<evidence type="ECO:0000256" key="12">
    <source>
        <dbReference type="PIRSR" id="PIRSR000445-4"/>
    </source>
</evidence>
<dbReference type="Proteomes" id="UP000070427">
    <property type="component" value="Unassembled WGS sequence"/>
</dbReference>
<dbReference type="InterPro" id="IPR015895">
    <property type="entry name" value="4pyrrol_synth_GluRdtase_N"/>
</dbReference>
<evidence type="ECO:0000259" key="14">
    <source>
        <dbReference type="Pfam" id="PF00745"/>
    </source>
</evidence>
<dbReference type="InterPro" id="IPR018214">
    <property type="entry name" value="GluRdtase_CS"/>
</dbReference>
<evidence type="ECO:0000256" key="8">
    <source>
        <dbReference type="HAMAP-Rule" id="MF_00087"/>
    </source>
</evidence>
<dbReference type="InterPro" id="IPR006151">
    <property type="entry name" value="Shikm_DH/Glu-tRNA_Rdtase"/>
</dbReference>
<sequence>MDHRAPVEVREKVAVRKGDIKDCLLRIKAIPGLKEAVLLSTCNRTEFYAVMEDSVRPGAMEFFKLSGGDYEEISRYIYVHEGEKAVRHLFRVACGLESMVVGEDQILGQVKEAWERSKESQSSGKILNRLFLDAVTLGKKARSEVKISDVPLSVSYIAVRFIEEFFGSLKGKKVFVLGTGKTGRITIKNLIQKGVGEVFVTSRTWERALALKEEIPEVYLVPYEEKYRAMARCQIVISASGAPHYTVDREKFAQIYTGGGVAFLDLSVPRDIDPEIARLPNVQIFTLDDLKKTAEENQKKRLYLAKKIEEMVDSAVKDYLNWLKTLQVVPVIRKVSDFARAVCVEEFENLTRRLQNVDDKEKRQIKRAMERVCSKMTAVYLETVKYLAERQKFDPGLEFLFTGGDVDG</sequence>
<dbReference type="Gene3D" id="3.30.460.30">
    <property type="entry name" value="Glutamyl-tRNA reductase, N-terminal domain"/>
    <property type="match status" value="1"/>
</dbReference>
<accession>A0A140LB28</accession>
<dbReference type="CDD" id="cd05213">
    <property type="entry name" value="NAD_bind_Glutamyl_tRNA_reduct"/>
    <property type="match status" value="1"/>
</dbReference>
<comment type="function">
    <text evidence="8">Catalyzes the NADPH-dependent reduction of glutamyl-tRNA(Glu) to glutamate 1-semialdehyde (GSA).</text>
</comment>
<evidence type="ECO:0000256" key="9">
    <source>
        <dbReference type="PIRSR" id="PIRSR000445-1"/>
    </source>
</evidence>
<dbReference type="GO" id="GO:0008883">
    <property type="term" value="F:glutamyl-tRNA reductase activity"/>
    <property type="evidence" value="ECO:0007669"/>
    <property type="project" value="UniProtKB-UniRule"/>
</dbReference>
<dbReference type="SUPFAM" id="SSF69075">
    <property type="entry name" value="Glutamyl tRNA-reductase dimerization domain"/>
    <property type="match status" value="1"/>
</dbReference>
<dbReference type="GO" id="GO:0050661">
    <property type="term" value="F:NADP binding"/>
    <property type="evidence" value="ECO:0007669"/>
    <property type="project" value="InterPro"/>
</dbReference>